<gene>
    <name evidence="1" type="ORF">LTR37_004698</name>
</gene>
<name>A0ACC3NNC2_9PEZI</name>
<accession>A0ACC3NNC2</accession>
<comment type="caution">
    <text evidence="1">The sequence shown here is derived from an EMBL/GenBank/DDBJ whole genome shotgun (WGS) entry which is preliminary data.</text>
</comment>
<dbReference type="Proteomes" id="UP001281147">
    <property type="component" value="Unassembled WGS sequence"/>
</dbReference>
<dbReference type="EMBL" id="JAUTXU010000028">
    <property type="protein sequence ID" value="KAK3719134.1"/>
    <property type="molecule type" value="Genomic_DNA"/>
</dbReference>
<evidence type="ECO:0000313" key="2">
    <source>
        <dbReference type="Proteomes" id="UP001281147"/>
    </source>
</evidence>
<evidence type="ECO:0000313" key="1">
    <source>
        <dbReference type="EMBL" id="KAK3719134.1"/>
    </source>
</evidence>
<keyword evidence="2" id="KW-1185">Reference proteome</keyword>
<proteinExistence type="predicted"/>
<organism evidence="1 2">
    <name type="scientific">Vermiconidia calcicola</name>
    <dbReference type="NCBI Taxonomy" id="1690605"/>
    <lineage>
        <taxon>Eukaryota</taxon>
        <taxon>Fungi</taxon>
        <taxon>Dikarya</taxon>
        <taxon>Ascomycota</taxon>
        <taxon>Pezizomycotina</taxon>
        <taxon>Dothideomycetes</taxon>
        <taxon>Dothideomycetidae</taxon>
        <taxon>Mycosphaerellales</taxon>
        <taxon>Extremaceae</taxon>
        <taxon>Vermiconidia</taxon>
    </lineage>
</organism>
<sequence>MSMVSKRQKEDGPEAVAAHPDFQHPWIKELLADPQKKWTSQVPRMALGNTVTNSMFEKILGGPECIRAHLSFNRPCREPDAVKGVEECWLLAIGHDIDGKTGRAHGGFNACVLDQIMGSVTHHANPVPNPPATANLNIDYKAPVATPCVILLRAWITETSNRKVWVKATIEYGDGTVCCASTALFVYPRPEKL</sequence>
<protein>
    <submittedName>
        <fullName evidence="1">Uncharacterized protein</fullName>
    </submittedName>
</protein>
<reference evidence="1" key="1">
    <citation type="submission" date="2023-07" db="EMBL/GenBank/DDBJ databases">
        <title>Black Yeasts Isolated from many extreme environments.</title>
        <authorList>
            <person name="Coleine C."/>
            <person name="Stajich J.E."/>
            <person name="Selbmann L."/>
        </authorList>
    </citation>
    <scope>NUCLEOTIDE SEQUENCE</scope>
    <source>
        <strain evidence="1">CCFEE 5714</strain>
    </source>
</reference>